<reference evidence="2 3" key="1">
    <citation type="submission" date="2013-08" db="EMBL/GenBank/DDBJ databases">
        <authorList>
            <person name="Durkin A.S."/>
            <person name="Haft D.R."/>
            <person name="McCorrison J."/>
            <person name="Torralba M."/>
            <person name="Gillis M."/>
            <person name="Haft D.H."/>
            <person name="Methe B."/>
            <person name="Sutton G."/>
            <person name="Nelson K.E."/>
        </authorList>
    </citation>
    <scope>NUCLEOTIDE SEQUENCE [LARGE SCALE GENOMIC DNA]</scope>
    <source>
        <strain evidence="2 3">F0195</strain>
    </source>
</reference>
<sequence length="43" mass="5212">MRRTYAEVPRDYSSSPQTEIYDSTILDKKEERQRLSSEYQQLI</sequence>
<feature type="compositionally biased region" description="Polar residues" evidence="1">
    <location>
        <begin position="12"/>
        <end position="21"/>
    </location>
</feature>
<evidence type="ECO:0000256" key="1">
    <source>
        <dbReference type="SAM" id="MobiDB-lite"/>
    </source>
</evidence>
<organism evidence="2 3">
    <name type="scientific">Olsenella profusa F0195</name>
    <dbReference type="NCBI Taxonomy" id="1125712"/>
    <lineage>
        <taxon>Bacteria</taxon>
        <taxon>Bacillati</taxon>
        <taxon>Actinomycetota</taxon>
        <taxon>Coriobacteriia</taxon>
        <taxon>Coriobacteriales</taxon>
        <taxon>Atopobiaceae</taxon>
        <taxon>Olsenella</taxon>
    </lineage>
</organism>
<evidence type="ECO:0000313" key="2">
    <source>
        <dbReference type="EMBL" id="ERL06016.1"/>
    </source>
</evidence>
<keyword evidence="3" id="KW-1185">Reference proteome</keyword>
<evidence type="ECO:0000313" key="3">
    <source>
        <dbReference type="Proteomes" id="UP000016638"/>
    </source>
</evidence>
<dbReference type="AlphaFoldDB" id="U2V001"/>
<accession>U2V001</accession>
<proteinExistence type="predicted"/>
<name>U2V001_9ACTN</name>
<comment type="caution">
    <text evidence="2">The sequence shown here is derived from an EMBL/GenBank/DDBJ whole genome shotgun (WGS) entry which is preliminary data.</text>
</comment>
<dbReference type="EMBL" id="AWEZ01000073">
    <property type="protein sequence ID" value="ERL06016.1"/>
    <property type="molecule type" value="Genomic_DNA"/>
</dbReference>
<feature type="compositionally biased region" description="Basic and acidic residues" evidence="1">
    <location>
        <begin position="1"/>
        <end position="10"/>
    </location>
</feature>
<protein>
    <submittedName>
        <fullName evidence="2">Uncharacterized protein</fullName>
    </submittedName>
</protein>
<dbReference type="Proteomes" id="UP000016638">
    <property type="component" value="Unassembled WGS sequence"/>
</dbReference>
<feature type="region of interest" description="Disordered" evidence="1">
    <location>
        <begin position="1"/>
        <end position="25"/>
    </location>
</feature>
<gene>
    <name evidence="2" type="ORF">HMPREF1316_0795</name>
</gene>